<accession>A0A1J4NBY3</accession>
<dbReference type="InterPro" id="IPR032466">
    <property type="entry name" value="Metal_Hydrolase"/>
</dbReference>
<organism evidence="2 3">
    <name type="scientific">Nocardioides luteus</name>
    <dbReference type="NCBI Taxonomy" id="1844"/>
    <lineage>
        <taxon>Bacteria</taxon>
        <taxon>Bacillati</taxon>
        <taxon>Actinomycetota</taxon>
        <taxon>Actinomycetes</taxon>
        <taxon>Propionibacteriales</taxon>
        <taxon>Nocardioidaceae</taxon>
        <taxon>Nocardioides</taxon>
    </lineage>
</organism>
<dbReference type="InterPro" id="IPR052349">
    <property type="entry name" value="Metallo-hydrolase_Enzymes"/>
</dbReference>
<dbReference type="SUPFAM" id="SSF51556">
    <property type="entry name" value="Metallo-dependent hydrolases"/>
    <property type="match status" value="1"/>
</dbReference>
<sequence length="413" mass="43119">MDGPASLAGVELTALRNVRLLDGTLADLDLAAGEITVVRPVEGGPGTDATGWRLVPGAGEPHAHLDKALSAELITPGPRAGNDLVAAIEQWRALVPTLTAADFADRARRAVHRYVANGITTIRTHADALLAGDPLRGVDALLGLREELRGVVTLQVCLLAGQDVPDAVIEDAIGRGIDVLGGCPHLAEEPAKETSRILDHAERSGLPVDLHTDEQTTTHHLDLADLAEQVIARGLQQQVTASHCVRLGMLDHDRRRPVVDLVAKAGIGIVTLPITNLYLQGRDADGAVPRGLTALRALLDAGVPVAAGADNLRDPFNPVGRADPFETTSLLVAAGHLRPAEALAAVTTTTRTVLGLPAAGTGPGSRADFLLVPDVPLDEVVAGARTARVVVHGGRVLADTRVSTVLDLDPMPR</sequence>
<evidence type="ECO:0000259" key="1">
    <source>
        <dbReference type="Pfam" id="PF07969"/>
    </source>
</evidence>
<dbReference type="Proteomes" id="UP000033772">
    <property type="component" value="Unassembled WGS sequence"/>
</dbReference>
<evidence type="ECO:0000313" key="2">
    <source>
        <dbReference type="EMBL" id="OIJ27985.1"/>
    </source>
</evidence>
<keyword evidence="3" id="KW-1185">Reference proteome</keyword>
<dbReference type="OrthoDB" id="3366604at2"/>
<dbReference type="InterPro" id="IPR011059">
    <property type="entry name" value="Metal-dep_hydrolase_composite"/>
</dbReference>
<dbReference type="Gene3D" id="3.20.20.140">
    <property type="entry name" value="Metal-dependent hydrolases"/>
    <property type="match status" value="1"/>
</dbReference>
<dbReference type="AlphaFoldDB" id="A0A1J4NBY3"/>
<dbReference type="STRING" id="1844.UG56_004595"/>
<dbReference type="PANTHER" id="PTHR32027">
    <property type="entry name" value="CYTOSINE DEAMINASE"/>
    <property type="match status" value="1"/>
</dbReference>
<name>A0A1J4NBY3_9ACTN</name>
<dbReference type="PANTHER" id="PTHR32027:SF9">
    <property type="entry name" value="BLL3847 PROTEIN"/>
    <property type="match status" value="1"/>
</dbReference>
<dbReference type="EMBL" id="JZDQ02000005">
    <property type="protein sequence ID" value="OIJ27985.1"/>
    <property type="molecule type" value="Genomic_DNA"/>
</dbReference>
<gene>
    <name evidence="2" type="ORF">UG56_004595</name>
</gene>
<dbReference type="Pfam" id="PF07969">
    <property type="entry name" value="Amidohydro_3"/>
    <property type="match status" value="1"/>
</dbReference>
<dbReference type="Gene3D" id="2.30.40.10">
    <property type="entry name" value="Urease, subunit C, domain 1"/>
    <property type="match status" value="1"/>
</dbReference>
<proteinExistence type="predicted"/>
<protein>
    <submittedName>
        <fullName evidence="2">Cytosine deaminase</fullName>
    </submittedName>
</protein>
<comment type="caution">
    <text evidence="2">The sequence shown here is derived from an EMBL/GenBank/DDBJ whole genome shotgun (WGS) entry which is preliminary data.</text>
</comment>
<reference evidence="2" key="1">
    <citation type="submission" date="2016-10" db="EMBL/GenBank/DDBJ databases">
        <title>Draft Genome Sequence of Nocardioides luteus Strain BAFB, an Alkane-Degrading Bacterium Isolated from JP-7 Polluted Soil.</title>
        <authorList>
            <person name="Brown L."/>
            <person name="Ruiz O.N."/>
            <person name="Gunasekera T."/>
        </authorList>
    </citation>
    <scope>NUCLEOTIDE SEQUENCE [LARGE SCALE GENOMIC DNA]</scope>
    <source>
        <strain evidence="2">BAFB</strain>
    </source>
</reference>
<feature type="domain" description="Amidohydrolase 3" evidence="1">
    <location>
        <begin position="95"/>
        <end position="397"/>
    </location>
</feature>
<dbReference type="InterPro" id="IPR013108">
    <property type="entry name" value="Amidohydro_3"/>
</dbReference>
<evidence type="ECO:0000313" key="3">
    <source>
        <dbReference type="Proteomes" id="UP000033772"/>
    </source>
</evidence>
<dbReference type="GO" id="GO:0016814">
    <property type="term" value="F:hydrolase activity, acting on carbon-nitrogen (but not peptide) bonds, in cyclic amidines"/>
    <property type="evidence" value="ECO:0007669"/>
    <property type="project" value="TreeGrafter"/>
</dbReference>